<proteinExistence type="predicted"/>
<keyword evidence="3" id="KW-1185">Reference proteome</keyword>
<name>A0A367Y1Z6_9MICO</name>
<comment type="caution">
    <text evidence="2">The sequence shown here is derived from an EMBL/GenBank/DDBJ whole genome shotgun (WGS) entry which is preliminary data.</text>
</comment>
<dbReference type="InterPro" id="IPR046151">
    <property type="entry name" value="DUF6153"/>
</dbReference>
<evidence type="ECO:0000256" key="1">
    <source>
        <dbReference type="SAM" id="Phobius"/>
    </source>
</evidence>
<evidence type="ECO:0000313" key="2">
    <source>
        <dbReference type="EMBL" id="RCK59848.1"/>
    </source>
</evidence>
<dbReference type="OrthoDB" id="5065953at2"/>
<dbReference type="Pfam" id="PF19650">
    <property type="entry name" value="DUF6153"/>
    <property type="match status" value="1"/>
</dbReference>
<dbReference type="EMBL" id="QORO01000002">
    <property type="protein sequence ID" value="RCK59848.1"/>
    <property type="molecule type" value="Genomic_DNA"/>
</dbReference>
<evidence type="ECO:0000313" key="3">
    <source>
        <dbReference type="Proteomes" id="UP000253508"/>
    </source>
</evidence>
<sequence length="126" mass="13200">MARWPLAVFFAAALIVGLMGMHTLASPPVHPESAASATIAGHHSEQAPAAQATDDSCTSCTPGADHHTIMTMCALALLLTALVFLAPGFAYRVPRATVGAWLLAPFAVRTAPRRPPSLEELSISRT</sequence>
<keyword evidence="1" id="KW-1133">Transmembrane helix</keyword>
<dbReference type="Proteomes" id="UP000253508">
    <property type="component" value="Unassembled WGS sequence"/>
</dbReference>
<dbReference type="AlphaFoldDB" id="A0A367Y1Z6"/>
<protein>
    <submittedName>
        <fullName evidence="2">Uncharacterized protein</fullName>
    </submittedName>
</protein>
<gene>
    <name evidence="2" type="ORF">DTO57_06715</name>
</gene>
<reference evidence="2 3" key="1">
    <citation type="submission" date="2018-07" db="EMBL/GenBank/DDBJ databases">
        <title>Microbacterium endoborsara sp. nov., a novel actinobacterium isolated from Borszczowia aralocaspica.</title>
        <authorList>
            <person name="An D."/>
        </authorList>
    </citation>
    <scope>NUCLEOTIDE SEQUENCE [LARGE SCALE GENOMIC DNA]</scope>
    <source>
        <strain evidence="2 3">C1.15228</strain>
    </source>
</reference>
<accession>A0A367Y1Z6</accession>
<organism evidence="2 3">
    <name type="scientific">Microbacterium sorbitolivorans</name>
    <dbReference type="NCBI Taxonomy" id="1867410"/>
    <lineage>
        <taxon>Bacteria</taxon>
        <taxon>Bacillati</taxon>
        <taxon>Actinomycetota</taxon>
        <taxon>Actinomycetes</taxon>
        <taxon>Micrococcales</taxon>
        <taxon>Microbacteriaceae</taxon>
        <taxon>Microbacterium</taxon>
    </lineage>
</organism>
<keyword evidence="1" id="KW-0812">Transmembrane</keyword>
<keyword evidence="1" id="KW-0472">Membrane</keyword>
<feature type="transmembrane region" description="Helical" evidence="1">
    <location>
        <begin position="69"/>
        <end position="91"/>
    </location>
</feature>